<protein>
    <submittedName>
        <fullName evidence="2">PhnB protein</fullName>
    </submittedName>
</protein>
<feature type="domain" description="PhnB-like" evidence="1">
    <location>
        <begin position="4"/>
        <end position="133"/>
    </location>
</feature>
<name>A0A327QXJ1_9BACT</name>
<evidence type="ECO:0000259" key="1">
    <source>
        <dbReference type="Pfam" id="PF06983"/>
    </source>
</evidence>
<dbReference type="OrthoDB" id="9795306at2"/>
<dbReference type="Proteomes" id="UP000249547">
    <property type="component" value="Unassembled WGS sequence"/>
</dbReference>
<dbReference type="EMBL" id="QLLL01000002">
    <property type="protein sequence ID" value="RAJ08444.1"/>
    <property type="molecule type" value="Genomic_DNA"/>
</dbReference>
<dbReference type="CDD" id="cd06588">
    <property type="entry name" value="PhnB_like"/>
    <property type="match status" value="1"/>
</dbReference>
<dbReference type="RefSeq" id="WP_111596597.1">
    <property type="nucleotide sequence ID" value="NZ_QLLL01000002.1"/>
</dbReference>
<dbReference type="PANTHER" id="PTHR33990:SF1">
    <property type="entry name" value="PROTEIN YJDN"/>
    <property type="match status" value="1"/>
</dbReference>
<keyword evidence="3" id="KW-1185">Reference proteome</keyword>
<dbReference type="PANTHER" id="PTHR33990">
    <property type="entry name" value="PROTEIN YJDN-RELATED"/>
    <property type="match status" value="1"/>
</dbReference>
<dbReference type="AlphaFoldDB" id="A0A327QXJ1"/>
<dbReference type="SUPFAM" id="SSF54593">
    <property type="entry name" value="Glyoxalase/Bleomycin resistance protein/Dihydroxybiphenyl dioxygenase"/>
    <property type="match status" value="1"/>
</dbReference>
<evidence type="ECO:0000313" key="3">
    <source>
        <dbReference type="Proteomes" id="UP000249547"/>
    </source>
</evidence>
<organism evidence="2 3">
    <name type="scientific">Chitinophaga skermanii</name>
    <dbReference type="NCBI Taxonomy" id="331697"/>
    <lineage>
        <taxon>Bacteria</taxon>
        <taxon>Pseudomonadati</taxon>
        <taxon>Bacteroidota</taxon>
        <taxon>Chitinophagia</taxon>
        <taxon>Chitinophagales</taxon>
        <taxon>Chitinophagaceae</taxon>
        <taxon>Chitinophaga</taxon>
    </lineage>
</organism>
<dbReference type="Pfam" id="PF06983">
    <property type="entry name" value="3-dmu-9_3-mt"/>
    <property type="match status" value="1"/>
</dbReference>
<accession>A0A327QXJ1</accession>
<proteinExistence type="predicted"/>
<dbReference type="InterPro" id="IPR029068">
    <property type="entry name" value="Glyas_Bleomycin-R_OHBP_Dase"/>
</dbReference>
<gene>
    <name evidence="2" type="ORF">LX64_01095</name>
</gene>
<dbReference type="Gene3D" id="3.10.180.10">
    <property type="entry name" value="2,3-Dihydroxybiphenyl 1,2-Dioxygenase, domain 1"/>
    <property type="match status" value="1"/>
</dbReference>
<evidence type="ECO:0000313" key="2">
    <source>
        <dbReference type="EMBL" id="RAJ08444.1"/>
    </source>
</evidence>
<dbReference type="InterPro" id="IPR028973">
    <property type="entry name" value="PhnB-like"/>
</dbReference>
<reference evidence="2 3" key="1">
    <citation type="submission" date="2018-06" db="EMBL/GenBank/DDBJ databases">
        <title>Genomic Encyclopedia of Archaeal and Bacterial Type Strains, Phase II (KMG-II): from individual species to whole genera.</title>
        <authorList>
            <person name="Goeker M."/>
        </authorList>
    </citation>
    <scope>NUCLEOTIDE SEQUENCE [LARGE SCALE GENOMIC DNA]</scope>
    <source>
        <strain evidence="2 3">DSM 23857</strain>
    </source>
</reference>
<sequence>MASVNPYLIFNDNCEEAFRFYHGVFGGPELEFRRFKEMPKDHCGAGEENKVMHVFYPLKDGTALMGSDRPAQSGTTTVGDNFSVCIFTESREEADRIFQGLSVSGKVEMPMGETFWGAYYGMFVDKFGVNWMVHYYLPPKQ</sequence>
<comment type="caution">
    <text evidence="2">The sequence shown here is derived from an EMBL/GenBank/DDBJ whole genome shotgun (WGS) entry which is preliminary data.</text>
</comment>